<protein>
    <submittedName>
        <fullName evidence="2">Bacteriophage holin</fullName>
    </submittedName>
</protein>
<evidence type="ECO:0000313" key="2">
    <source>
        <dbReference type="EMBL" id="MFD2463108.1"/>
    </source>
</evidence>
<dbReference type="NCBIfam" id="NF037944">
    <property type="entry name" value="holin_2"/>
    <property type="match status" value="1"/>
</dbReference>
<gene>
    <name evidence="2" type="ORF">ACFSYJ_31170</name>
</gene>
<dbReference type="RefSeq" id="WP_345392405.1">
    <property type="nucleotide sequence ID" value="NZ_BAABHG010000005.1"/>
</dbReference>
<feature type="transmembrane region" description="Helical" evidence="1">
    <location>
        <begin position="6"/>
        <end position="23"/>
    </location>
</feature>
<dbReference type="Proteomes" id="UP001597419">
    <property type="component" value="Unassembled WGS sequence"/>
</dbReference>
<proteinExistence type="predicted"/>
<evidence type="ECO:0000256" key="1">
    <source>
        <dbReference type="SAM" id="Phobius"/>
    </source>
</evidence>
<name>A0ABW5GQE0_9PSEU</name>
<keyword evidence="3" id="KW-1185">Reference proteome</keyword>
<organism evidence="2 3">
    <name type="scientific">Amycolatopsis samaneae</name>
    <dbReference type="NCBI Taxonomy" id="664691"/>
    <lineage>
        <taxon>Bacteria</taxon>
        <taxon>Bacillati</taxon>
        <taxon>Actinomycetota</taxon>
        <taxon>Actinomycetes</taxon>
        <taxon>Pseudonocardiales</taxon>
        <taxon>Pseudonocardiaceae</taxon>
        <taxon>Amycolatopsis</taxon>
    </lineage>
</organism>
<keyword evidence="1" id="KW-0472">Membrane</keyword>
<evidence type="ECO:0000313" key="3">
    <source>
        <dbReference type="Proteomes" id="UP001597419"/>
    </source>
</evidence>
<sequence length="70" mass="7864">MAFVPIAALVVAGFLLLIVLFVRTRRTLRAYRRTVSMVSTNTRDRAGLLRARTAALRVAINERRPAPKTQ</sequence>
<dbReference type="EMBL" id="JBHUKU010000020">
    <property type="protein sequence ID" value="MFD2463108.1"/>
    <property type="molecule type" value="Genomic_DNA"/>
</dbReference>
<keyword evidence="1" id="KW-1133">Transmembrane helix</keyword>
<keyword evidence="1" id="KW-0812">Transmembrane</keyword>
<accession>A0ABW5GQE0</accession>
<reference evidence="3" key="1">
    <citation type="journal article" date="2019" name="Int. J. Syst. Evol. Microbiol.">
        <title>The Global Catalogue of Microorganisms (GCM) 10K type strain sequencing project: providing services to taxonomists for standard genome sequencing and annotation.</title>
        <authorList>
            <consortium name="The Broad Institute Genomics Platform"/>
            <consortium name="The Broad Institute Genome Sequencing Center for Infectious Disease"/>
            <person name="Wu L."/>
            <person name="Ma J."/>
        </authorList>
    </citation>
    <scope>NUCLEOTIDE SEQUENCE [LARGE SCALE GENOMIC DNA]</scope>
    <source>
        <strain evidence="3">CGMCC 4.7643</strain>
    </source>
</reference>
<comment type="caution">
    <text evidence="2">The sequence shown here is derived from an EMBL/GenBank/DDBJ whole genome shotgun (WGS) entry which is preliminary data.</text>
</comment>